<reference evidence="2 3" key="1">
    <citation type="journal article" date="2016" name="Nat. Commun.">
        <title>Thousands of microbial genomes shed light on interconnected biogeochemical processes in an aquifer system.</title>
        <authorList>
            <person name="Anantharaman K."/>
            <person name="Brown C.T."/>
            <person name="Hug L.A."/>
            <person name="Sharon I."/>
            <person name="Castelle C.J."/>
            <person name="Probst A.J."/>
            <person name="Thomas B.C."/>
            <person name="Singh A."/>
            <person name="Wilkins M.J."/>
            <person name="Karaoz U."/>
            <person name="Brodie E.L."/>
            <person name="Williams K.H."/>
            <person name="Hubbard S.S."/>
            <person name="Banfield J.F."/>
        </authorList>
    </citation>
    <scope>NUCLEOTIDE SEQUENCE [LARGE SCALE GENOMIC DNA]</scope>
</reference>
<evidence type="ECO:0000313" key="2">
    <source>
        <dbReference type="EMBL" id="OGI46869.1"/>
    </source>
</evidence>
<dbReference type="AlphaFoldDB" id="A0A1F6TP92"/>
<dbReference type="GO" id="GO:0003677">
    <property type="term" value="F:DNA binding"/>
    <property type="evidence" value="ECO:0007669"/>
    <property type="project" value="InterPro"/>
</dbReference>
<dbReference type="Pfam" id="PF13560">
    <property type="entry name" value="HTH_31"/>
    <property type="match status" value="1"/>
</dbReference>
<dbReference type="Proteomes" id="UP000179360">
    <property type="component" value="Unassembled WGS sequence"/>
</dbReference>
<dbReference type="SMART" id="SM00530">
    <property type="entry name" value="HTH_XRE"/>
    <property type="match status" value="1"/>
</dbReference>
<accession>A0A1F6TP92</accession>
<dbReference type="STRING" id="1817764.A2637_06015"/>
<proteinExistence type="predicted"/>
<evidence type="ECO:0000313" key="3">
    <source>
        <dbReference type="Proteomes" id="UP000179360"/>
    </source>
</evidence>
<gene>
    <name evidence="2" type="ORF">A2637_06015</name>
</gene>
<protein>
    <submittedName>
        <fullName evidence="2">Transcriptional regulator</fullName>
    </submittedName>
</protein>
<dbReference type="Gene3D" id="1.10.260.40">
    <property type="entry name" value="lambda repressor-like DNA-binding domains"/>
    <property type="match status" value="1"/>
</dbReference>
<sequence>MNKAKRKQLAQRGWKVGGAAEFLGLSAEESCFIELKLAFSRRLRERREALKLTQSDLAQRLQSSQSRIAKMEAGDPSVSLDLLIRSLFALGATRRDLARAIAASKPPREGHAKAA</sequence>
<dbReference type="InterPro" id="IPR010982">
    <property type="entry name" value="Lambda_DNA-bd_dom_sf"/>
</dbReference>
<dbReference type="PROSITE" id="PS50943">
    <property type="entry name" value="HTH_CROC1"/>
    <property type="match status" value="1"/>
</dbReference>
<name>A0A1F6TP92_9PROT</name>
<dbReference type="SUPFAM" id="SSF47413">
    <property type="entry name" value="lambda repressor-like DNA-binding domains"/>
    <property type="match status" value="1"/>
</dbReference>
<comment type="caution">
    <text evidence="2">The sequence shown here is derived from an EMBL/GenBank/DDBJ whole genome shotgun (WGS) entry which is preliminary data.</text>
</comment>
<dbReference type="InterPro" id="IPR001387">
    <property type="entry name" value="Cro/C1-type_HTH"/>
</dbReference>
<evidence type="ECO:0000259" key="1">
    <source>
        <dbReference type="PROSITE" id="PS50943"/>
    </source>
</evidence>
<organism evidence="2 3">
    <name type="scientific">Candidatus Muproteobacteria bacterium RIFCSPHIGHO2_01_FULL_65_16</name>
    <dbReference type="NCBI Taxonomy" id="1817764"/>
    <lineage>
        <taxon>Bacteria</taxon>
        <taxon>Pseudomonadati</taxon>
        <taxon>Pseudomonadota</taxon>
        <taxon>Candidatus Muproteobacteria</taxon>
    </lineage>
</organism>
<dbReference type="EMBL" id="MFSY01000036">
    <property type="protein sequence ID" value="OGI46869.1"/>
    <property type="molecule type" value="Genomic_DNA"/>
</dbReference>
<dbReference type="CDD" id="cd00093">
    <property type="entry name" value="HTH_XRE"/>
    <property type="match status" value="1"/>
</dbReference>
<feature type="domain" description="HTH cro/C1-type" evidence="1">
    <location>
        <begin position="43"/>
        <end position="97"/>
    </location>
</feature>